<dbReference type="AlphaFoldDB" id="A0A1H2GHU7"/>
<dbReference type="OrthoDB" id="3826377at2"/>
<dbReference type="STRING" id="419479.SAMN04488563_0498"/>
<reference evidence="3" key="1">
    <citation type="submission" date="2016-10" db="EMBL/GenBank/DDBJ databases">
        <authorList>
            <person name="Varghese N."/>
            <person name="Submissions S."/>
        </authorList>
    </citation>
    <scope>NUCLEOTIDE SEQUENCE [LARGE SCALE GENOMIC DNA]</scope>
    <source>
        <strain evidence="3">DSM 45079</strain>
    </source>
</reference>
<evidence type="ECO:0000313" key="3">
    <source>
        <dbReference type="Proteomes" id="UP000182977"/>
    </source>
</evidence>
<organism evidence="2 3">
    <name type="scientific">Jiangella alkaliphila</name>
    <dbReference type="NCBI Taxonomy" id="419479"/>
    <lineage>
        <taxon>Bacteria</taxon>
        <taxon>Bacillati</taxon>
        <taxon>Actinomycetota</taxon>
        <taxon>Actinomycetes</taxon>
        <taxon>Jiangellales</taxon>
        <taxon>Jiangellaceae</taxon>
        <taxon>Jiangella</taxon>
    </lineage>
</organism>
<accession>A0A1H2GHU7</accession>
<gene>
    <name evidence="2" type="ORF">SAMN04488563_0498</name>
</gene>
<feature type="domain" description="SnoaL-like" evidence="1">
    <location>
        <begin position="25"/>
        <end position="103"/>
    </location>
</feature>
<dbReference type="InterPro" id="IPR037401">
    <property type="entry name" value="SnoaL-like"/>
</dbReference>
<dbReference type="EMBL" id="LT629791">
    <property type="protein sequence ID" value="SDU18961.1"/>
    <property type="molecule type" value="Genomic_DNA"/>
</dbReference>
<dbReference type="InterPro" id="IPR032710">
    <property type="entry name" value="NTF2-like_dom_sf"/>
</dbReference>
<evidence type="ECO:0000259" key="1">
    <source>
        <dbReference type="Pfam" id="PF12680"/>
    </source>
</evidence>
<name>A0A1H2GHU7_9ACTN</name>
<dbReference type="Proteomes" id="UP000182977">
    <property type="component" value="Chromosome I"/>
</dbReference>
<dbReference type="Gene3D" id="3.10.450.50">
    <property type="match status" value="1"/>
</dbReference>
<evidence type="ECO:0000313" key="2">
    <source>
        <dbReference type="EMBL" id="SDU18961.1"/>
    </source>
</evidence>
<sequence>MDENAIRAALQRYIDYSGVDQDISHEIYHEDAVLEFPQSGERFEGIENFREWRRIYPARTDFEIRRLRGSGDLWVMELIVTYDSGSSMFGVSVFEFRGDKVIRETIYGGEAWEAPEWRARWRSSRPIVDDSPAS</sequence>
<dbReference type="RefSeq" id="WP_046766596.1">
    <property type="nucleotide sequence ID" value="NZ_KQ061219.1"/>
</dbReference>
<protein>
    <recommendedName>
        <fullName evidence="1">SnoaL-like domain-containing protein</fullName>
    </recommendedName>
</protein>
<dbReference type="SUPFAM" id="SSF54427">
    <property type="entry name" value="NTF2-like"/>
    <property type="match status" value="1"/>
</dbReference>
<dbReference type="Pfam" id="PF12680">
    <property type="entry name" value="SnoaL_2"/>
    <property type="match status" value="1"/>
</dbReference>
<proteinExistence type="predicted"/>
<keyword evidence="3" id="KW-1185">Reference proteome</keyword>